<evidence type="ECO:0000256" key="2">
    <source>
        <dbReference type="ARBA" id="ARBA00022475"/>
    </source>
</evidence>
<dbReference type="PANTHER" id="PTHR40277:SF1">
    <property type="entry name" value="BLL5419 PROTEIN"/>
    <property type="match status" value="1"/>
</dbReference>
<feature type="transmembrane region" description="Helical" evidence="6">
    <location>
        <begin position="232"/>
        <end position="254"/>
    </location>
</feature>
<sequence length="349" mass="36000">MTVPDSAGGRGVWQGRLRKLASALVKLALSGLLIWWAVGQVDLSAIGARLGDLSWPWLLPLAALVVLQAALLCLRFHWVLQGALAGAPERWRFWPVARTVLAGLLFNQPFPSTLGGDVARVVLLRRMGVGLGTAFSAVVADRGAALLAMLLAMLAGLPLLALADIAIAPADRATLVATDLVAGVVALAVIAVLLLLRHLRWLGRYHRLLERVAGLYAGIRQALVAAGRLPAILLAGIAGHFLTALFGLCVAAGLEIPLSPAVALLLIPPVLLIAQIPIAIAGWGLREAAMVTALGFAGISAADAFLVSVGIGLATLAQGLAGGLAWSLSGAALSRRSATEEGQDIAAPL</sequence>
<dbReference type="Pfam" id="PF03706">
    <property type="entry name" value="LPG_synthase_TM"/>
    <property type="match status" value="1"/>
</dbReference>
<evidence type="ECO:0000313" key="7">
    <source>
        <dbReference type="EMBL" id="MFC3229776.1"/>
    </source>
</evidence>
<gene>
    <name evidence="7" type="ORF">ACFOGJ_21180</name>
</gene>
<evidence type="ECO:0000256" key="5">
    <source>
        <dbReference type="ARBA" id="ARBA00023136"/>
    </source>
</evidence>
<keyword evidence="8" id="KW-1185">Reference proteome</keyword>
<dbReference type="EMBL" id="JBHRTR010000034">
    <property type="protein sequence ID" value="MFC3229776.1"/>
    <property type="molecule type" value="Genomic_DNA"/>
</dbReference>
<name>A0ABV7L5U9_9PROT</name>
<keyword evidence="2" id="KW-1003">Cell membrane</keyword>
<organism evidence="7 8">
    <name type="scientific">Marinibaculum pumilum</name>
    <dbReference type="NCBI Taxonomy" id="1766165"/>
    <lineage>
        <taxon>Bacteria</taxon>
        <taxon>Pseudomonadati</taxon>
        <taxon>Pseudomonadota</taxon>
        <taxon>Alphaproteobacteria</taxon>
        <taxon>Rhodospirillales</taxon>
        <taxon>Rhodospirillaceae</taxon>
        <taxon>Marinibaculum</taxon>
    </lineage>
</organism>
<feature type="transmembrane region" description="Helical" evidence="6">
    <location>
        <begin position="173"/>
        <end position="196"/>
    </location>
</feature>
<accession>A0ABV7L5U9</accession>
<comment type="subcellular location">
    <subcellularLocation>
        <location evidence="1">Cell membrane</location>
        <topology evidence="1">Multi-pass membrane protein</topology>
    </subcellularLocation>
</comment>
<reference evidence="8" key="1">
    <citation type="journal article" date="2019" name="Int. J. Syst. Evol. Microbiol.">
        <title>The Global Catalogue of Microorganisms (GCM) 10K type strain sequencing project: providing services to taxonomists for standard genome sequencing and annotation.</title>
        <authorList>
            <consortium name="The Broad Institute Genomics Platform"/>
            <consortium name="The Broad Institute Genome Sequencing Center for Infectious Disease"/>
            <person name="Wu L."/>
            <person name="Ma J."/>
        </authorList>
    </citation>
    <scope>NUCLEOTIDE SEQUENCE [LARGE SCALE GENOMIC DNA]</scope>
    <source>
        <strain evidence="8">KCTC 42964</strain>
    </source>
</reference>
<dbReference type="Proteomes" id="UP001595528">
    <property type="component" value="Unassembled WGS sequence"/>
</dbReference>
<keyword evidence="5 6" id="KW-0472">Membrane</keyword>
<evidence type="ECO:0000256" key="1">
    <source>
        <dbReference type="ARBA" id="ARBA00004651"/>
    </source>
</evidence>
<keyword evidence="4 6" id="KW-1133">Transmembrane helix</keyword>
<feature type="transmembrane region" description="Helical" evidence="6">
    <location>
        <begin position="305"/>
        <end position="326"/>
    </location>
</feature>
<feature type="transmembrane region" description="Helical" evidence="6">
    <location>
        <begin position="20"/>
        <end position="38"/>
    </location>
</feature>
<dbReference type="InterPro" id="IPR022791">
    <property type="entry name" value="L-PG_synthase/AglD"/>
</dbReference>
<dbReference type="PANTHER" id="PTHR40277">
    <property type="entry name" value="BLL5419 PROTEIN"/>
    <property type="match status" value="1"/>
</dbReference>
<proteinExistence type="predicted"/>
<evidence type="ECO:0000256" key="6">
    <source>
        <dbReference type="SAM" id="Phobius"/>
    </source>
</evidence>
<evidence type="ECO:0000256" key="4">
    <source>
        <dbReference type="ARBA" id="ARBA00022989"/>
    </source>
</evidence>
<keyword evidence="3 6" id="KW-0812">Transmembrane</keyword>
<protein>
    <submittedName>
        <fullName evidence="7">Lysylphosphatidylglycerol synthase transmembrane domain-containing protein</fullName>
    </submittedName>
</protein>
<feature type="transmembrane region" description="Helical" evidence="6">
    <location>
        <begin position="58"/>
        <end position="79"/>
    </location>
</feature>
<comment type="caution">
    <text evidence="7">The sequence shown here is derived from an EMBL/GenBank/DDBJ whole genome shotgun (WGS) entry which is preliminary data.</text>
</comment>
<feature type="transmembrane region" description="Helical" evidence="6">
    <location>
        <begin position="261"/>
        <end position="285"/>
    </location>
</feature>
<dbReference type="RefSeq" id="WP_379904296.1">
    <property type="nucleotide sequence ID" value="NZ_JBHRTR010000034.1"/>
</dbReference>
<feature type="transmembrane region" description="Helical" evidence="6">
    <location>
        <begin position="147"/>
        <end position="167"/>
    </location>
</feature>
<evidence type="ECO:0000313" key="8">
    <source>
        <dbReference type="Proteomes" id="UP001595528"/>
    </source>
</evidence>
<evidence type="ECO:0000256" key="3">
    <source>
        <dbReference type="ARBA" id="ARBA00022692"/>
    </source>
</evidence>